<dbReference type="Gene3D" id="3.30.750.24">
    <property type="entry name" value="STAS domain"/>
    <property type="match status" value="1"/>
</dbReference>
<feature type="transmembrane region" description="Helical" evidence="6">
    <location>
        <begin position="72"/>
        <end position="92"/>
    </location>
</feature>
<evidence type="ECO:0000256" key="6">
    <source>
        <dbReference type="SAM" id="Phobius"/>
    </source>
</evidence>
<dbReference type="InterPro" id="IPR001902">
    <property type="entry name" value="SLC26A/SulP_fam"/>
</dbReference>
<dbReference type="InterPro" id="IPR011547">
    <property type="entry name" value="SLC26A/SulP_dom"/>
</dbReference>
<sequence length="642" mass="67681">MAHWIPGLQQVRTYRRRWLAKDLVAGVVLTTLLVPQGMAYAELAGLPAITGLYTSILCLLGYAVFGPSRILVLGPDSSLGPMIAATILPLVAADGDPARAVALASMLAIMVAVIMSVATVAKLGFIADLISKPTMIGYLNGLALTIVVSQLPKLCGFSVDAEGLIAEIGAVVAGIAGGEVVGAAAAVGVCGVVVILVLRRWVRKVPAVLVVVVLAIAAVPLFDLGARGVELVGVLPAGFPPLTLPHVGLADLAPLFAGAAGIAVVSLADTISTASAFAARTGQEVDGNKEMAGIGVANLAAGLFQGFPVSTSGSRTAVAQQAGARTQLTGVVGAVLITVMIVVVPGLFRNLPQPVLAAIVITAALSLADVPGTVRLWRQRKTEFLLLIAALAGVALLGVLPGIAIAVVLSILNVFRHSWLPYHTILGKVPGLPGFHDVRSYPRAQRLPGLVIFRFDAPLMFANAKTFRDEVRRLATADPAPRWIVVAAEPVTDVDTTAADMLRDLDDELNARDTHLVLAELKDPVRRKIDRYELTRTLDPAHFYPTIGAAVAAFREQTSVDWVPFPRRNQNEVPHEDDDAPDARVHSAGRTNRLGSPAARAPLSSHRVKPWRSRRSSSSRYSCLATMTVYRESSSRTCSSST</sequence>
<keyword evidence="3 6" id="KW-1133">Transmembrane helix</keyword>
<gene>
    <name evidence="8" type="primary">sulP</name>
    <name evidence="8" type="ORF">VSH64_09040</name>
</gene>
<dbReference type="Proteomes" id="UP001330812">
    <property type="component" value="Chromosome"/>
</dbReference>
<dbReference type="CDD" id="cd07042">
    <property type="entry name" value="STAS_SulP_like_sulfate_transporter"/>
    <property type="match status" value="1"/>
</dbReference>
<dbReference type="PANTHER" id="PTHR11814">
    <property type="entry name" value="SULFATE TRANSPORTER"/>
    <property type="match status" value="1"/>
</dbReference>
<keyword evidence="9" id="KW-1185">Reference proteome</keyword>
<proteinExistence type="predicted"/>
<evidence type="ECO:0000256" key="2">
    <source>
        <dbReference type="ARBA" id="ARBA00022692"/>
    </source>
</evidence>
<keyword evidence="4 6" id="KW-0472">Membrane</keyword>
<dbReference type="PROSITE" id="PS50801">
    <property type="entry name" value="STAS"/>
    <property type="match status" value="1"/>
</dbReference>
<feature type="transmembrane region" description="Helical" evidence="6">
    <location>
        <begin position="133"/>
        <end position="151"/>
    </location>
</feature>
<feature type="transmembrane region" description="Helical" evidence="6">
    <location>
        <begin position="18"/>
        <end position="38"/>
    </location>
</feature>
<dbReference type="Pfam" id="PF00916">
    <property type="entry name" value="Sulfate_transp"/>
    <property type="match status" value="1"/>
</dbReference>
<protein>
    <submittedName>
        <fullName evidence="8">Sulfate permease</fullName>
    </submittedName>
</protein>
<feature type="transmembrane region" description="Helical" evidence="6">
    <location>
        <begin position="44"/>
        <end position="65"/>
    </location>
</feature>
<organism evidence="8 9">
    <name type="scientific">Amycolatopsis rhabdoformis</name>
    <dbReference type="NCBI Taxonomy" id="1448059"/>
    <lineage>
        <taxon>Bacteria</taxon>
        <taxon>Bacillati</taxon>
        <taxon>Actinomycetota</taxon>
        <taxon>Actinomycetes</taxon>
        <taxon>Pseudonocardiales</taxon>
        <taxon>Pseudonocardiaceae</taxon>
        <taxon>Amycolatopsis</taxon>
    </lineage>
</organism>
<dbReference type="InterPro" id="IPR036513">
    <property type="entry name" value="STAS_dom_sf"/>
</dbReference>
<feature type="transmembrane region" description="Helical" evidence="6">
    <location>
        <begin position="246"/>
        <end position="268"/>
    </location>
</feature>
<feature type="transmembrane region" description="Helical" evidence="6">
    <location>
        <begin position="98"/>
        <end position="121"/>
    </location>
</feature>
<dbReference type="SUPFAM" id="SSF52091">
    <property type="entry name" value="SpoIIaa-like"/>
    <property type="match status" value="1"/>
</dbReference>
<feature type="region of interest" description="Disordered" evidence="5">
    <location>
        <begin position="566"/>
        <end position="612"/>
    </location>
</feature>
<feature type="domain" description="STAS" evidence="7">
    <location>
        <begin position="440"/>
        <end position="554"/>
    </location>
</feature>
<evidence type="ECO:0000256" key="3">
    <source>
        <dbReference type="ARBA" id="ARBA00022989"/>
    </source>
</evidence>
<feature type="transmembrane region" description="Helical" evidence="6">
    <location>
        <begin position="205"/>
        <end position="226"/>
    </location>
</feature>
<dbReference type="EMBL" id="CP142149">
    <property type="protein sequence ID" value="WSE32253.1"/>
    <property type="molecule type" value="Genomic_DNA"/>
</dbReference>
<dbReference type="NCBIfam" id="TIGR00815">
    <property type="entry name" value="sulP"/>
    <property type="match status" value="1"/>
</dbReference>
<reference evidence="8 9" key="1">
    <citation type="journal article" date="2015" name="Int. J. Syst. Evol. Microbiol.">
        <title>Amycolatopsis rhabdoformis sp. nov., an actinomycete isolated from a tropical forest soil.</title>
        <authorList>
            <person name="Souza W.R."/>
            <person name="Silva R.E."/>
            <person name="Goodfellow M."/>
            <person name="Busarakam K."/>
            <person name="Figueiro F.S."/>
            <person name="Ferreira D."/>
            <person name="Rodrigues-Filho E."/>
            <person name="Moraes L.A.B."/>
            <person name="Zucchi T.D."/>
        </authorList>
    </citation>
    <scope>NUCLEOTIDE SEQUENCE [LARGE SCALE GENOMIC DNA]</scope>
    <source>
        <strain evidence="8 9">NCIMB 14900</strain>
    </source>
</reference>
<evidence type="ECO:0000256" key="4">
    <source>
        <dbReference type="ARBA" id="ARBA00023136"/>
    </source>
</evidence>
<feature type="transmembrane region" description="Helical" evidence="6">
    <location>
        <begin position="171"/>
        <end position="198"/>
    </location>
</feature>
<dbReference type="Pfam" id="PF01740">
    <property type="entry name" value="STAS"/>
    <property type="match status" value="1"/>
</dbReference>
<dbReference type="InterPro" id="IPR002645">
    <property type="entry name" value="STAS_dom"/>
</dbReference>
<feature type="transmembrane region" description="Helical" evidence="6">
    <location>
        <begin position="354"/>
        <end position="372"/>
    </location>
</feature>
<name>A0ABZ1IF21_9PSEU</name>
<accession>A0ABZ1IF21</accession>
<evidence type="ECO:0000313" key="8">
    <source>
        <dbReference type="EMBL" id="WSE32253.1"/>
    </source>
</evidence>
<evidence type="ECO:0000313" key="9">
    <source>
        <dbReference type="Proteomes" id="UP001330812"/>
    </source>
</evidence>
<comment type="subcellular location">
    <subcellularLocation>
        <location evidence="1">Membrane</location>
        <topology evidence="1">Multi-pass membrane protein</topology>
    </subcellularLocation>
</comment>
<dbReference type="RefSeq" id="WP_326835061.1">
    <property type="nucleotide sequence ID" value="NZ_CP142149.1"/>
</dbReference>
<feature type="transmembrane region" description="Helical" evidence="6">
    <location>
        <begin position="328"/>
        <end position="348"/>
    </location>
</feature>
<keyword evidence="2 6" id="KW-0812">Transmembrane</keyword>
<evidence type="ECO:0000256" key="5">
    <source>
        <dbReference type="SAM" id="MobiDB-lite"/>
    </source>
</evidence>
<feature type="transmembrane region" description="Helical" evidence="6">
    <location>
        <begin position="384"/>
        <end position="412"/>
    </location>
</feature>
<evidence type="ECO:0000256" key="1">
    <source>
        <dbReference type="ARBA" id="ARBA00004141"/>
    </source>
</evidence>
<evidence type="ECO:0000259" key="7">
    <source>
        <dbReference type="PROSITE" id="PS50801"/>
    </source>
</evidence>